<keyword evidence="3" id="KW-1185">Reference proteome</keyword>
<evidence type="ECO:0000313" key="2">
    <source>
        <dbReference type="EMBL" id="UZD24058.1"/>
    </source>
</evidence>
<sequence length="59" mass="6488">MDIRNDASNQYFAAQSAKRPKTPAGAEQAEVASILKFNLSYEAFASLLAEKRISITIKL</sequence>
<evidence type="ECO:0000256" key="1">
    <source>
        <dbReference type="SAM" id="MobiDB-lite"/>
    </source>
</evidence>
<gene>
    <name evidence="2" type="ORF">OM944_06060</name>
</gene>
<organism evidence="2 3">
    <name type="scientific">Algoriphagus halophytocola</name>
    <dbReference type="NCBI Taxonomy" id="2991499"/>
    <lineage>
        <taxon>Bacteria</taxon>
        <taxon>Pseudomonadati</taxon>
        <taxon>Bacteroidota</taxon>
        <taxon>Cytophagia</taxon>
        <taxon>Cytophagales</taxon>
        <taxon>Cyclobacteriaceae</taxon>
        <taxon>Algoriphagus</taxon>
    </lineage>
</organism>
<accession>A0ABY6MLL0</accession>
<dbReference type="EMBL" id="CP110226">
    <property type="protein sequence ID" value="UZD24058.1"/>
    <property type="molecule type" value="Genomic_DNA"/>
</dbReference>
<reference evidence="2" key="1">
    <citation type="submission" date="2022-10" db="EMBL/GenBank/DDBJ databases">
        <title>Algoriphagus sp. a novel bacteria isolate from halophytes salicornia europaea.</title>
        <authorList>
            <person name="Peng Y."/>
            <person name="Jiang L."/>
            <person name="Lee J."/>
        </authorList>
    </citation>
    <scope>NUCLEOTIDE SEQUENCE</scope>
    <source>
        <strain evidence="2">TR-M5</strain>
    </source>
</reference>
<dbReference type="RefSeq" id="WP_264810772.1">
    <property type="nucleotide sequence ID" value="NZ_CP110226.1"/>
</dbReference>
<evidence type="ECO:0000313" key="3">
    <source>
        <dbReference type="Proteomes" id="UP001163156"/>
    </source>
</evidence>
<feature type="compositionally biased region" description="Polar residues" evidence="1">
    <location>
        <begin position="1"/>
        <end position="13"/>
    </location>
</feature>
<feature type="region of interest" description="Disordered" evidence="1">
    <location>
        <begin position="1"/>
        <end position="24"/>
    </location>
</feature>
<name>A0ABY6MLL0_9BACT</name>
<proteinExistence type="predicted"/>
<protein>
    <submittedName>
        <fullName evidence="2">Uncharacterized protein</fullName>
    </submittedName>
</protein>
<dbReference type="Proteomes" id="UP001163156">
    <property type="component" value="Chromosome"/>
</dbReference>